<reference key="1">
    <citation type="journal article" date="1995" name="Insect Biochem. Mol. Biol.">
        <title>The prophenoloxidase from the wax moth Galleria mellonella: purification and characterization of the proenzyme.</title>
        <authorList>
            <person name="Kopacek P."/>
            <person name="Weise C."/>
            <person name="Gotz P."/>
        </authorList>
    </citation>
    <scope>PROTEIN SEQUENCE</scope>
</reference>
<proteinExistence type="evidence at protein level"/>
<keyword id="KW-0903">Direct protein sequencing</keyword>
<name>Q9TWE9_GALME</name>
<organism>
    <name type="scientific">Galleria mellonella</name>
    <name type="common">Greater wax moth</name>
    <dbReference type="NCBI Taxonomy" id="7137"/>
    <lineage>
        <taxon>Eukaryota</taxon>
        <taxon>Metazoa</taxon>
        <taxon>Ecdysozoa</taxon>
        <taxon>Arthropoda</taxon>
        <taxon>Hexapoda</taxon>
        <taxon>Insecta</taxon>
        <taxon>Pterygota</taxon>
        <taxon>Neoptera</taxon>
        <taxon>Endopterygota</taxon>
        <taxon>Lepidoptera</taxon>
        <taxon>Glossata</taxon>
        <taxon>Ditrysia</taxon>
        <taxon>Pyraloidea</taxon>
        <taxon>Pyralidae</taxon>
        <taxon>Galleriinae</taxon>
        <taxon>Galleria</taxon>
    </lineage>
</organism>
<protein>
    <submittedName>
        <fullName>PROPHENOLOXIDASE</fullName>
    </submittedName>
</protein>
<sequence>LTPYGDSQLDYPGIR</sequence>
<accession>Q9TWE9</accession>